<dbReference type="AlphaFoldDB" id="A0AA44QAL4"/>
<proteinExistence type="predicted"/>
<name>A0AA44QAL4_BACCE</name>
<protein>
    <submittedName>
        <fullName evidence="1">Spore coat protein B</fullName>
    </submittedName>
</protein>
<dbReference type="Proteomes" id="UP000226357">
    <property type="component" value="Unassembled WGS sequence"/>
</dbReference>
<organism evidence="1 2">
    <name type="scientific">Bacillus cereus</name>
    <dbReference type="NCBI Taxonomy" id="1396"/>
    <lineage>
        <taxon>Bacteria</taxon>
        <taxon>Bacillati</taxon>
        <taxon>Bacillota</taxon>
        <taxon>Bacilli</taxon>
        <taxon>Bacillales</taxon>
        <taxon>Bacillaceae</taxon>
        <taxon>Bacillus</taxon>
        <taxon>Bacillus cereus group</taxon>
    </lineage>
</organism>
<dbReference type="EMBL" id="NVBO01000088">
    <property type="protein sequence ID" value="PFS01484.1"/>
    <property type="molecule type" value="Genomic_DNA"/>
</dbReference>
<sequence>MKKAMITIASTIVALYTLKNRKKKQNENTLYYPYTLLQKK</sequence>
<keyword evidence="1" id="KW-0167">Capsid protein</keyword>
<evidence type="ECO:0000313" key="2">
    <source>
        <dbReference type="Proteomes" id="UP000226357"/>
    </source>
</evidence>
<accession>A0AA44QAL4</accession>
<evidence type="ECO:0000313" key="1">
    <source>
        <dbReference type="EMBL" id="PFS01484.1"/>
    </source>
</evidence>
<gene>
    <name evidence="1" type="ORF">COK38_11700</name>
</gene>
<comment type="caution">
    <text evidence="1">The sequence shown here is derived from an EMBL/GenBank/DDBJ whole genome shotgun (WGS) entry which is preliminary data.</text>
</comment>
<dbReference type="RefSeq" id="WP_000710037.1">
    <property type="nucleotide sequence ID" value="NZ_JAWMBY010000013.1"/>
</dbReference>
<keyword evidence="1" id="KW-0946">Virion</keyword>
<reference evidence="1 2" key="1">
    <citation type="submission" date="2017-09" db="EMBL/GenBank/DDBJ databases">
        <title>Large-scale bioinformatics analysis of Bacillus genomes uncovers conserved roles of natural products in bacterial physiology.</title>
        <authorList>
            <consortium name="Agbiome Team Llc"/>
            <person name="Bleich R.M."/>
            <person name="Grubbs K.J."/>
            <person name="Santa Maria K.C."/>
            <person name="Allen S.E."/>
            <person name="Farag S."/>
            <person name="Shank E.A."/>
            <person name="Bowers A."/>
        </authorList>
    </citation>
    <scope>NUCLEOTIDE SEQUENCE [LARGE SCALE GENOMIC DNA]</scope>
    <source>
        <strain evidence="1 2">AFS067272</strain>
    </source>
</reference>